<evidence type="ECO:0000256" key="3">
    <source>
        <dbReference type="ARBA" id="ARBA00022525"/>
    </source>
</evidence>
<organism evidence="12">
    <name type="scientific">Lymphocystis disease virus 2</name>
    <dbReference type="NCBI Taxonomy" id="159183"/>
    <lineage>
        <taxon>Viruses</taxon>
        <taxon>Varidnaviria</taxon>
        <taxon>Bamfordvirae</taxon>
        <taxon>Nucleocytoviricota</taxon>
        <taxon>Megaviricetes</taxon>
        <taxon>Pimascovirales</taxon>
        <taxon>Pimascovirales incertae sedis</taxon>
        <taxon>Iridoviridae</taxon>
        <taxon>Alphairidovirinae</taxon>
        <taxon>Lymphocystivirus</taxon>
        <taxon>Lymphocystivirus paralichthys1</taxon>
    </lineage>
</organism>
<reference evidence="12" key="1">
    <citation type="journal article" date="2021" name="Microbiol. Resour. Announc.">
        <title>Genome Sequence of Lymphocystis Disease Virus 2 LCDV-JP_Oita_2018, Isolated from a Diseased Japanese Flounder (Paralichthys olivaceus) in Japan.</title>
        <authorList>
            <person name="Kawato S."/>
            <person name="Nozaki R."/>
            <person name="Hirono I."/>
            <person name="Kondo H."/>
        </authorList>
    </citation>
    <scope>NUCLEOTIDE SEQUENCE</scope>
    <source>
        <strain evidence="12">LCDV-JP_Oita_2018</strain>
    </source>
</reference>
<evidence type="ECO:0000256" key="9">
    <source>
        <dbReference type="ARBA" id="ARBA00023170"/>
    </source>
</evidence>
<dbReference type="PANTHER" id="PTHR23097:SF181">
    <property type="entry name" value="CASPASE-8-LIKE"/>
    <property type="match status" value="1"/>
</dbReference>
<dbReference type="SMART" id="SM00208">
    <property type="entry name" value="TNFR"/>
    <property type="match status" value="4"/>
</dbReference>
<feature type="domain" description="TNFR-Cys" evidence="11">
    <location>
        <begin position="38"/>
        <end position="78"/>
    </location>
</feature>
<dbReference type="SUPFAM" id="SSF57586">
    <property type="entry name" value="TNF receptor-like"/>
    <property type="match status" value="3"/>
</dbReference>
<keyword evidence="5" id="KW-0732">Signal</keyword>
<evidence type="ECO:0000256" key="5">
    <source>
        <dbReference type="ARBA" id="ARBA00022729"/>
    </source>
</evidence>
<dbReference type="Proteomes" id="UP000501113">
    <property type="component" value="Segment"/>
</dbReference>
<keyword evidence="10" id="KW-0325">Glycoprotein</keyword>
<proteinExistence type="predicted"/>
<feature type="domain" description="TNFR-Cys" evidence="11">
    <location>
        <begin position="118"/>
        <end position="154"/>
    </location>
</feature>
<evidence type="ECO:0000256" key="1">
    <source>
        <dbReference type="ARBA" id="ARBA00004370"/>
    </source>
</evidence>
<dbReference type="PANTHER" id="PTHR23097">
    <property type="entry name" value="TUMOR NECROSIS FACTOR RECEPTOR SUPERFAMILY MEMBER"/>
    <property type="match status" value="1"/>
</dbReference>
<sequence>MMLFILFLLPITVHTATDCPPGYYISKVYPAGTPMCSPCSPGTYTGLQNSLRKCLRCSTCSHNEEPKVACSTTSDVQCQCRQGYYYDPESEMCFPCSNCESSKVKVTTCNRTHDTVCKCKEGYYDKNGVCVKCGNCYLGEGVKSKCANNTDVTCELCKNGTFSDKVSSSNICYLYTMCTLGLTQLNFNVTWFDTICINCSMSTDLLDLETFFTINFVTQRRFPEDDLKNMFRLTYNKTRNDIDSANRDDVEGSFTYDPNLPYTMKQLDYLIASKFLMTAYKKISQICQL</sequence>
<accession>A0A6F8X2H6</accession>
<dbReference type="PROSITE" id="PS50050">
    <property type="entry name" value="TNFR_NGFR_2"/>
    <property type="match status" value="3"/>
</dbReference>
<dbReference type="EMBL" id="LC534415">
    <property type="protein sequence ID" value="BCB67466.1"/>
    <property type="molecule type" value="Genomic_DNA"/>
</dbReference>
<evidence type="ECO:0000256" key="4">
    <source>
        <dbReference type="ARBA" id="ARBA00022703"/>
    </source>
</evidence>
<feature type="domain" description="TNFR-Cys" evidence="11">
    <location>
        <begin position="79"/>
        <end position="117"/>
    </location>
</feature>
<dbReference type="FunFam" id="2.10.50.10:FF:000004">
    <property type="entry name" value="Tumor necrosis factor receptor superfamily member 6"/>
    <property type="match status" value="1"/>
</dbReference>
<dbReference type="Gene3D" id="2.10.50.10">
    <property type="entry name" value="Tumor Necrosis Factor Receptor, subunit A, domain 2"/>
    <property type="match status" value="4"/>
</dbReference>
<evidence type="ECO:0000256" key="8">
    <source>
        <dbReference type="ARBA" id="ARBA00023157"/>
    </source>
</evidence>
<dbReference type="InterPro" id="IPR052459">
    <property type="entry name" value="TNFRSF_decoy_receptor"/>
</dbReference>
<evidence type="ECO:0000313" key="12">
    <source>
        <dbReference type="EMBL" id="BCB67466.1"/>
    </source>
</evidence>
<dbReference type="GO" id="GO:0016020">
    <property type="term" value="C:membrane"/>
    <property type="evidence" value="ECO:0007669"/>
    <property type="project" value="UniProtKB-SubCell"/>
</dbReference>
<dbReference type="InterPro" id="IPR001368">
    <property type="entry name" value="TNFR/NGFR_Cys_rich_reg"/>
</dbReference>
<dbReference type="Pfam" id="PF00020">
    <property type="entry name" value="TNFR_c6"/>
    <property type="match status" value="2"/>
</dbReference>
<keyword evidence="6" id="KW-0677">Repeat</keyword>
<evidence type="ECO:0000256" key="10">
    <source>
        <dbReference type="ARBA" id="ARBA00023180"/>
    </source>
</evidence>
<comment type="subcellular location">
    <subcellularLocation>
        <location evidence="1">Membrane</location>
    </subcellularLocation>
    <subcellularLocation>
        <location evidence="2">Secreted</location>
    </subcellularLocation>
</comment>
<protein>
    <submittedName>
        <fullName evidence="12">Tumor necrosis factor receptor-like protein</fullName>
    </submittedName>
</protein>
<name>A0A6F8X2H6_9VIRU</name>
<evidence type="ECO:0000256" key="6">
    <source>
        <dbReference type="ARBA" id="ARBA00022737"/>
    </source>
</evidence>
<evidence type="ECO:0000256" key="2">
    <source>
        <dbReference type="ARBA" id="ARBA00004613"/>
    </source>
</evidence>
<keyword evidence="8" id="KW-1015">Disulfide bond</keyword>
<keyword evidence="4" id="KW-0053">Apoptosis</keyword>
<keyword evidence="7" id="KW-0472">Membrane</keyword>
<evidence type="ECO:0000259" key="11">
    <source>
        <dbReference type="PROSITE" id="PS50050"/>
    </source>
</evidence>
<keyword evidence="3" id="KW-0964">Secreted</keyword>
<dbReference type="GO" id="GO:0005576">
    <property type="term" value="C:extracellular region"/>
    <property type="evidence" value="ECO:0007669"/>
    <property type="project" value="UniProtKB-SubCell"/>
</dbReference>
<evidence type="ECO:0000256" key="7">
    <source>
        <dbReference type="ARBA" id="ARBA00023136"/>
    </source>
</evidence>
<dbReference type="GO" id="GO:0004888">
    <property type="term" value="F:transmembrane signaling receptor activity"/>
    <property type="evidence" value="ECO:0007669"/>
    <property type="project" value="UniProtKB-ARBA"/>
</dbReference>
<keyword evidence="9 12" id="KW-0675">Receptor</keyword>